<protein>
    <recommendedName>
        <fullName evidence="6">HOOK N-terminal domain-containing protein</fullName>
    </recommendedName>
</protein>
<dbReference type="PANTHER" id="PTHR18947">
    <property type="entry name" value="HOOK PROTEINS"/>
    <property type="match status" value="1"/>
</dbReference>
<evidence type="ECO:0000256" key="2">
    <source>
        <dbReference type="ARBA" id="ARBA00022490"/>
    </source>
</evidence>
<feature type="region of interest" description="Disordered" evidence="5">
    <location>
        <begin position="894"/>
        <end position="925"/>
    </location>
</feature>
<dbReference type="eggNOG" id="KOG4643">
    <property type="taxonomic scope" value="Eukaryota"/>
</dbReference>
<dbReference type="Proteomes" id="UP000007799">
    <property type="component" value="Unassembled WGS sequence"/>
</dbReference>
<feature type="coiled-coil region" evidence="4">
    <location>
        <begin position="568"/>
        <end position="602"/>
    </location>
</feature>
<evidence type="ECO:0000256" key="5">
    <source>
        <dbReference type="SAM" id="MobiDB-lite"/>
    </source>
</evidence>
<feature type="region of interest" description="Disordered" evidence="5">
    <location>
        <begin position="403"/>
        <end position="506"/>
    </location>
</feature>
<dbReference type="OrthoDB" id="10254988at2759"/>
<feature type="coiled-coil region" evidence="4">
    <location>
        <begin position="659"/>
        <end position="815"/>
    </location>
</feature>
<feature type="compositionally biased region" description="Basic and acidic residues" evidence="5">
    <location>
        <begin position="1112"/>
        <end position="1126"/>
    </location>
</feature>
<feature type="compositionally biased region" description="Basic residues" evidence="5">
    <location>
        <begin position="1089"/>
        <end position="1107"/>
    </location>
</feature>
<dbReference type="Pfam" id="PF19047">
    <property type="entry name" value="HOOK_N"/>
    <property type="match status" value="1"/>
</dbReference>
<feature type="region of interest" description="Disordered" evidence="5">
    <location>
        <begin position="951"/>
        <end position="998"/>
    </location>
</feature>
<dbReference type="RefSeq" id="XP_004997802.1">
    <property type="nucleotide sequence ID" value="XM_004997745.1"/>
</dbReference>
<feature type="region of interest" description="Disordered" evidence="5">
    <location>
        <begin position="820"/>
        <end position="859"/>
    </location>
</feature>
<dbReference type="GO" id="GO:0051959">
    <property type="term" value="F:dynein light intermediate chain binding"/>
    <property type="evidence" value="ECO:0007669"/>
    <property type="project" value="TreeGrafter"/>
</dbReference>
<feature type="region of interest" description="Disordered" evidence="5">
    <location>
        <begin position="1055"/>
        <end position="1300"/>
    </location>
</feature>
<dbReference type="Gene3D" id="1.10.418.10">
    <property type="entry name" value="Calponin-like domain"/>
    <property type="match status" value="1"/>
</dbReference>
<accession>F2TZ22</accession>
<feature type="compositionally biased region" description="Polar residues" evidence="5">
    <location>
        <begin position="983"/>
        <end position="998"/>
    </location>
</feature>
<feature type="compositionally biased region" description="Low complexity" evidence="5">
    <location>
        <begin position="953"/>
        <end position="969"/>
    </location>
</feature>
<comment type="subcellular location">
    <subcellularLocation>
        <location evidence="1">Cytoplasm</location>
    </subcellularLocation>
</comment>
<dbReference type="InterPro" id="IPR036872">
    <property type="entry name" value="CH_dom_sf"/>
</dbReference>
<name>F2TZ22_SALR5</name>
<feature type="region of interest" description="Disordered" evidence="5">
    <location>
        <begin position="602"/>
        <end position="636"/>
    </location>
</feature>
<evidence type="ECO:0000313" key="7">
    <source>
        <dbReference type="EMBL" id="EGD78846.1"/>
    </source>
</evidence>
<feature type="domain" description="HOOK N-terminal" evidence="6">
    <location>
        <begin position="22"/>
        <end position="167"/>
    </location>
</feature>
<feature type="region of interest" description="Disordered" evidence="5">
    <location>
        <begin position="220"/>
        <end position="240"/>
    </location>
</feature>
<dbReference type="KEGG" id="sre:PTSG_01822"/>
<dbReference type="EMBL" id="GL832957">
    <property type="protein sequence ID" value="EGD78846.1"/>
    <property type="molecule type" value="Genomic_DNA"/>
</dbReference>
<dbReference type="FunCoup" id="F2TZ22">
    <property type="interactions" value="978"/>
</dbReference>
<dbReference type="InParanoid" id="F2TZ22"/>
<evidence type="ECO:0000259" key="6">
    <source>
        <dbReference type="Pfam" id="PF19047"/>
    </source>
</evidence>
<keyword evidence="3 4" id="KW-0175">Coiled coil</keyword>
<feature type="compositionally biased region" description="Gly residues" evidence="5">
    <location>
        <begin position="1143"/>
        <end position="1152"/>
    </location>
</feature>
<dbReference type="GO" id="GO:0005737">
    <property type="term" value="C:cytoplasm"/>
    <property type="evidence" value="ECO:0007669"/>
    <property type="project" value="UniProtKB-SubCell"/>
</dbReference>
<evidence type="ECO:0000256" key="3">
    <source>
        <dbReference type="ARBA" id="ARBA00023054"/>
    </source>
</evidence>
<evidence type="ECO:0000256" key="1">
    <source>
        <dbReference type="ARBA" id="ARBA00004496"/>
    </source>
</evidence>
<dbReference type="PANTHER" id="PTHR18947:SF28">
    <property type="entry name" value="GIRDIN, ISOFORM A"/>
    <property type="match status" value="1"/>
</dbReference>
<feature type="compositionally biased region" description="Polar residues" evidence="5">
    <location>
        <begin position="1197"/>
        <end position="1234"/>
    </location>
</feature>
<feature type="compositionally biased region" description="Basic and acidic residues" evidence="5">
    <location>
        <begin position="1072"/>
        <end position="1088"/>
    </location>
</feature>
<feature type="compositionally biased region" description="Polar residues" evidence="5">
    <location>
        <begin position="616"/>
        <end position="636"/>
    </location>
</feature>
<dbReference type="GO" id="GO:0005813">
    <property type="term" value="C:centrosome"/>
    <property type="evidence" value="ECO:0007669"/>
    <property type="project" value="TreeGrafter"/>
</dbReference>
<keyword evidence="8" id="KW-1185">Reference proteome</keyword>
<feature type="compositionally biased region" description="Basic and acidic residues" evidence="5">
    <location>
        <begin position="479"/>
        <end position="493"/>
    </location>
</feature>
<sequence length="1300" mass="143746">MSLSLQRDVVSDDDIDTFMASPLVAWLKGLAKDTSTGLNSFSDLVDGIFLNEVACVLDEDFFGDYIGGVEENVDGDTDKQNTNLNLLLESLTNYYQDHLHSVLVLELPIPATITRKPLLAAGLESIRRFIVLLLGVSVKCSAKERHVEYMQSFDSATQVTLMAAIQEVLTGVVDVSFDLEDAPREHLASALTTALQRLNEAVADRDKQSQHLDNTLAMMEAKQPSSRGSSRHRTSDTSVGSVRDLEYRMQLLRDELEDKDRMQRDVTDANRKLRSENNELTSKVRELYVLVEDTQMLKDELDEWRQKGIDTEKTQRELTKCKEKLEDQEYLLRRIEDLQEQLNLSIERNERLRGALHNAEETQRISASRESENRMLEAQIKELTHTQDRHLKRIREITSQSVRLEEENKHLKSKVARLETTASSKPEEGGVAVSSSSSPSPSDATESNRVRKLEDENEKLTAQLKRLHTSTSTEEADTDALKEERERQQREISKLTAELTSSEQQNEELRLRVKEQTEQLAKAQETVTSLQEQVASLKSNAASASPLSIEKKLGDVFERGVRLKDGRIKTLEARLKEATEHNEQLKQDMALAKRHIELLRSAASRRDSSPLATRRAPSSSKLSSATGSPLVSQTDRATKSSSQFAFDGASEQSSPVSAVSLLQAELSALKSENSMLKQSLEAARATSSDTNEVVGLREKLDNISNMNEMLVSECDKLRRQARTLEREAHKHRAAELKQQDKVKLLTKIKASLEAENASYVEKLNSLLKQNQDLLVKSLQSTTQLKDKEEELRQQVHNWTKEREALTDELEQARSKKKLFRFFKKKGKSGGSTTPDPAPSTRSPDLHNGGDESGSSTANASPVMIAKRSSIADSGDISTSDPELYKHSMEDVAGAAKTRARADTMHRSDAGRAHHQTHSRDSSDVQTVNEFLQEQAQLQQQEELHAQDVQEVFQQPQPQESQPQPQQQPQGELPAMSNGHHQQHMATSGSALNQSIGSNSSFRTRARTALDVFIGADRPSTAPEVGMDDVTHTSVMTPSSSALSASFSGAPALDATFPMGKGRSRAYTGAKPTDGDGRRQRHRSGERTRKSPSHRSRDRGDRRRHTHASRSSDAGRGDGGEADEHTPSRSRRKKTPSSSRGSGVSAGGGGGSGASKLSSSASGAALEGEVPFSRTWRSSISGASRRGVQIKHKRGLHMSTSAADELRASSSPRGLYTRSLSSTAASVLDPSSTQRNRNDESGRRQSIGPSSLLRSSNSSHSTLMPSDKGDRRRSSSSHPHGPSRSRSKTRDAGNWFEFGKV</sequence>
<feature type="compositionally biased region" description="Basic and acidic residues" evidence="5">
    <location>
        <begin position="899"/>
        <end position="922"/>
    </location>
</feature>
<dbReference type="CDD" id="cd22223">
    <property type="entry name" value="HkD_HkRP"/>
    <property type="match status" value="1"/>
</dbReference>
<evidence type="ECO:0000313" key="8">
    <source>
        <dbReference type="Proteomes" id="UP000007799"/>
    </source>
</evidence>
<keyword evidence="2" id="KW-0963">Cytoplasm</keyword>
<evidence type="ECO:0000256" key="4">
    <source>
        <dbReference type="SAM" id="Coils"/>
    </source>
</evidence>
<reference evidence="7" key="1">
    <citation type="submission" date="2009-08" db="EMBL/GenBank/DDBJ databases">
        <title>Annotation of Salpingoeca rosetta.</title>
        <authorList>
            <consortium name="The Broad Institute Genome Sequencing Platform"/>
            <person name="Russ C."/>
            <person name="Cuomo C."/>
            <person name="Burger G."/>
            <person name="Gray M.W."/>
            <person name="Holland P.W.H."/>
            <person name="King N."/>
            <person name="Lang F.B.F."/>
            <person name="Roger A.J."/>
            <person name="Ruiz-Trillo I."/>
            <person name="Young S.K."/>
            <person name="Zeng Q."/>
            <person name="Gargeya S."/>
            <person name="Alvarado L."/>
            <person name="Berlin A."/>
            <person name="Chapman S.B."/>
            <person name="Chen Z."/>
            <person name="Freedman E."/>
            <person name="Gellesch M."/>
            <person name="Goldberg J."/>
            <person name="Griggs A."/>
            <person name="Gujja S."/>
            <person name="Heilman E."/>
            <person name="Heiman D."/>
            <person name="Howarth C."/>
            <person name="Mehta T."/>
            <person name="Neiman D."/>
            <person name="Pearson M."/>
            <person name="Roberts A."/>
            <person name="Saif S."/>
            <person name="Shea T."/>
            <person name="Shenoy N."/>
            <person name="Sisk P."/>
            <person name="Stolte C."/>
            <person name="Sykes S."/>
            <person name="White J."/>
            <person name="Yandava C."/>
            <person name="Haas B."/>
            <person name="Nusbaum C."/>
            <person name="Birren B."/>
        </authorList>
    </citation>
    <scope>NUCLEOTIDE SEQUENCE [LARGE SCALE GENOMIC DNA]</scope>
    <source>
        <strain evidence="7">ATCC 50818</strain>
    </source>
</reference>
<proteinExistence type="predicted"/>
<feature type="coiled-coil region" evidence="4">
    <location>
        <begin position="242"/>
        <end position="279"/>
    </location>
</feature>
<dbReference type="GO" id="GO:0031122">
    <property type="term" value="P:cytoplasmic microtubule organization"/>
    <property type="evidence" value="ECO:0007669"/>
    <property type="project" value="TreeGrafter"/>
</dbReference>
<dbReference type="InterPro" id="IPR043936">
    <property type="entry name" value="HOOK_N"/>
</dbReference>
<dbReference type="GO" id="GO:0008017">
    <property type="term" value="F:microtubule binding"/>
    <property type="evidence" value="ECO:0007669"/>
    <property type="project" value="TreeGrafter"/>
</dbReference>
<gene>
    <name evidence="7" type="ORF">PTSG_01822</name>
</gene>
<feature type="compositionally biased region" description="Low complexity" evidence="5">
    <location>
        <begin position="1245"/>
        <end position="1262"/>
    </location>
</feature>
<dbReference type="GO" id="GO:0030705">
    <property type="term" value="P:cytoskeleton-dependent intracellular transport"/>
    <property type="evidence" value="ECO:0007669"/>
    <property type="project" value="InterPro"/>
</dbReference>
<organism evidence="8">
    <name type="scientific">Salpingoeca rosetta (strain ATCC 50818 / BSB-021)</name>
    <dbReference type="NCBI Taxonomy" id="946362"/>
    <lineage>
        <taxon>Eukaryota</taxon>
        <taxon>Choanoflagellata</taxon>
        <taxon>Craspedida</taxon>
        <taxon>Salpingoecidae</taxon>
        <taxon>Salpingoeca</taxon>
    </lineage>
</organism>
<feature type="compositionally biased region" description="Low complexity" evidence="5">
    <location>
        <begin position="1153"/>
        <end position="1164"/>
    </location>
</feature>
<dbReference type="GeneID" id="16078396"/>
<dbReference type="SUPFAM" id="SSF116907">
    <property type="entry name" value="Hook domain"/>
    <property type="match status" value="1"/>
</dbReference>
<feature type="coiled-coil region" evidence="4">
    <location>
        <begin position="321"/>
        <end position="355"/>
    </location>
</feature>
<dbReference type="STRING" id="946362.F2TZ22"/>